<name>A0A9C5YUL0_9MUSC</name>
<dbReference type="PROSITE" id="PS50088">
    <property type="entry name" value="ANK_REPEAT"/>
    <property type="match status" value="2"/>
</dbReference>
<dbReference type="InterPro" id="IPR047184">
    <property type="entry name" value="KANK1-4"/>
</dbReference>
<feature type="region of interest" description="Disordered" evidence="6">
    <location>
        <begin position="259"/>
        <end position="278"/>
    </location>
</feature>
<evidence type="ECO:0000256" key="6">
    <source>
        <dbReference type="SAM" id="MobiDB-lite"/>
    </source>
</evidence>
<dbReference type="RefSeq" id="XP_037887436.1">
    <property type="nucleotide sequence ID" value="XM_038031508.1"/>
</dbReference>
<dbReference type="GO" id="GO:0030837">
    <property type="term" value="P:negative regulation of actin filament polymerization"/>
    <property type="evidence" value="ECO:0007669"/>
    <property type="project" value="InterPro"/>
</dbReference>
<feature type="compositionally biased region" description="Low complexity" evidence="6">
    <location>
        <begin position="393"/>
        <end position="403"/>
    </location>
</feature>
<dbReference type="Gene3D" id="1.25.40.20">
    <property type="entry name" value="Ankyrin repeat-containing domain"/>
    <property type="match status" value="1"/>
</dbReference>
<organism evidence="7 8">
    <name type="scientific">Glossina fuscipes</name>
    <dbReference type="NCBI Taxonomy" id="7396"/>
    <lineage>
        <taxon>Eukaryota</taxon>
        <taxon>Metazoa</taxon>
        <taxon>Ecdysozoa</taxon>
        <taxon>Arthropoda</taxon>
        <taxon>Hexapoda</taxon>
        <taxon>Insecta</taxon>
        <taxon>Pterygota</taxon>
        <taxon>Neoptera</taxon>
        <taxon>Endopterygota</taxon>
        <taxon>Diptera</taxon>
        <taxon>Brachycera</taxon>
        <taxon>Muscomorpha</taxon>
        <taxon>Hippoboscoidea</taxon>
        <taxon>Glossinidae</taxon>
        <taxon>Glossina</taxon>
    </lineage>
</organism>
<evidence type="ECO:0000256" key="1">
    <source>
        <dbReference type="ARBA" id="ARBA00022737"/>
    </source>
</evidence>
<dbReference type="FunFam" id="1.25.40.20:FF:000243">
    <property type="entry name" value="Uncharacterized protein, isoform D"/>
    <property type="match status" value="1"/>
</dbReference>
<sequence length="1384" mass="154872">MAFHQMIGQIDFKQEMWQNLNAKIKDLQPQEQAAIRNFWRSLVLRSQGVFSDSNGHLPQYANVRSCNCCPYGYHIDLDFVRYCEALANAKPSEEELQRRSRRRSRKSMEVMLGLDSLFDQWDAIDKQQTLTELPYENELPQTPEQFLQRTLSFSTSTPYQTAPTGRQRSSSVPRFPTDNAAQQHSRSASPFAAPCSSSRYTDSDVTNTSLYRFANSPPETKAFLHDALDEVCSDFERTLERASVKRKKYEDMGDGSGAFDFHTSDRNNNSFQTRDKRNGWSRGKHHHLYFHDISDSCVTGNKSPRTSQIYMKPLAFQQKLSPGEQQYESYVKAAVAANAKSPVEDILSAQNTPPAPPPRRHALSTKLVNSSPTTTTASTTESLQFPSSPSCLPDAAPTSSSSTADAQTLFNIREQMALSLRRMKDLEEQVKAIPELKCEVSQLREDKERLQQAVQRKEEELQRARELTRLSSSPSPIASPKYASPVQFQPQRISPISLESMGARLRSSTPSASVLKRDVGTMCVKKSTRDIAVGGSVMPIKSSRDVGCSASLTKNVTETLYTKIEVEERVKVSIKEHEKQRKLERFKEMVSIGTQIQPPKHISLDKSIQTKAIREIQKYNVGVMAQPNKREAFVTCKPEVRTVGSSDDRISDILCGKCRLPKRTVAVSTEDMRQENSMNTVSLKLLDTPKRSNTFCLGDNEKLNIKRKTIGTQCTPITVSSCGCQTASTIVHSVGTQYRPEMQNSATQSYAETVSRHTDTKDLLRLNTTQTSTVEISPPTPMKEEKPEQLKRELLHKSCNTEIKQYRDYAINTSSSSKQCHSSSNTEEVHKRDIGCGDVVKPHISIACADNYCDSCKDAIKNLAKDFSKVAISPQPSKASDSKIPRPRNLPSPSPARRTIQRQNTYTIPLTSIPSPSSATDKKIMARSLQEKSPEFNAAEVLPVESESFLKQTTSQQPNNQRAVTETQPLRDLPYDLAQASDNDLIVREETRVSISWSRDNSPAPNLHKSHEELPQNTLDKQQEEFSTSAEQISTGARKKTSLSPLQSSHHHHRHHQSSTEENKSSHNVGKNLEKVSVNEDIVENPPSKAMLQKIAMVEAEPRKKYLPSKDMLSALKTINNSLLKKLGSKPISSLSLKSSKTTIQQEWFCISSSEQANPHEVEDYLDCFEEMSVSLLEYCVNMVDVNGNTAMHYAVSHGNFDVVSILLDSKVCNVNQMNNAGYTCVMLVSLAKLKNAAHRTVVERLFQMADVNVRAKKHCQTALMLAVSHGNLEMVQLLMAAGADVNIQDEDGSTALMCAAEHGRGDIVKHLLSQTDCDSLIQDVDGSTAFKIAWQAGHREIGLLLYVHEQMLRSKLPHRGETTLNKCSPSTSPRYYHKRQPSK</sequence>
<feature type="repeat" description="ANK" evidence="4">
    <location>
        <begin position="1259"/>
        <end position="1291"/>
    </location>
</feature>
<evidence type="ECO:0000256" key="5">
    <source>
        <dbReference type="SAM" id="Coils"/>
    </source>
</evidence>
<dbReference type="GO" id="GO:0005856">
    <property type="term" value="C:cytoskeleton"/>
    <property type="evidence" value="ECO:0007669"/>
    <property type="project" value="TreeGrafter"/>
</dbReference>
<dbReference type="SUPFAM" id="SSF48403">
    <property type="entry name" value="Ankyrin repeat"/>
    <property type="match status" value="1"/>
</dbReference>
<dbReference type="GeneID" id="119636241"/>
<dbReference type="InterPro" id="IPR002110">
    <property type="entry name" value="Ankyrin_rpt"/>
</dbReference>
<evidence type="ECO:0000313" key="8">
    <source>
        <dbReference type="RefSeq" id="XP_037887436.1"/>
    </source>
</evidence>
<dbReference type="PANTHER" id="PTHR24168">
    <property type="entry name" value="KN MOTIF AND ANKYRIN REPEAT DOMAIN-CONTAINING"/>
    <property type="match status" value="1"/>
</dbReference>
<evidence type="ECO:0000256" key="4">
    <source>
        <dbReference type="PROSITE-ProRule" id="PRU00023"/>
    </source>
</evidence>
<feature type="compositionally biased region" description="Low complexity" evidence="6">
    <location>
        <begin position="185"/>
        <end position="199"/>
    </location>
</feature>
<dbReference type="Pfam" id="PF12796">
    <property type="entry name" value="Ank_2"/>
    <property type="match status" value="2"/>
</dbReference>
<feature type="compositionally biased region" description="Polar residues" evidence="6">
    <location>
        <begin position="949"/>
        <end position="968"/>
    </location>
</feature>
<feature type="region of interest" description="Disordered" evidence="6">
    <location>
        <begin position="949"/>
        <end position="971"/>
    </location>
</feature>
<keyword evidence="7" id="KW-1185">Reference proteome</keyword>
<evidence type="ECO:0000313" key="7">
    <source>
        <dbReference type="Proteomes" id="UP000092443"/>
    </source>
</evidence>
<feature type="repeat" description="ANK" evidence="4">
    <location>
        <begin position="1187"/>
        <end position="1209"/>
    </location>
</feature>
<gene>
    <name evidence="8" type="primary">LOC119636241</name>
</gene>
<dbReference type="Proteomes" id="UP000092443">
    <property type="component" value="Unplaced"/>
</dbReference>
<reference evidence="8" key="1">
    <citation type="submission" date="2025-08" db="UniProtKB">
        <authorList>
            <consortium name="RefSeq"/>
        </authorList>
    </citation>
    <scope>IDENTIFICATION</scope>
    <source>
        <tissue evidence="8">Whole body pupa</tissue>
    </source>
</reference>
<feature type="compositionally biased region" description="Polar residues" evidence="6">
    <location>
        <begin position="1020"/>
        <end position="1035"/>
    </location>
</feature>
<keyword evidence="1" id="KW-0677">Repeat</keyword>
<feature type="coiled-coil region" evidence="5">
    <location>
        <begin position="409"/>
        <end position="470"/>
    </location>
</feature>
<keyword evidence="3 5" id="KW-0175">Coiled coil</keyword>
<dbReference type="SMART" id="SM00248">
    <property type="entry name" value="ANK"/>
    <property type="match status" value="3"/>
</dbReference>
<evidence type="ECO:0000256" key="3">
    <source>
        <dbReference type="ARBA" id="ARBA00023054"/>
    </source>
</evidence>
<feature type="region of interest" description="Disordered" evidence="6">
    <location>
        <begin position="347"/>
        <end position="403"/>
    </location>
</feature>
<dbReference type="InterPro" id="IPR021939">
    <property type="entry name" value="KN_motif"/>
</dbReference>
<feature type="region of interest" description="Disordered" evidence="6">
    <location>
        <begin position="1361"/>
        <end position="1384"/>
    </location>
</feature>
<feature type="region of interest" description="Disordered" evidence="6">
    <location>
        <begin position="156"/>
        <end position="202"/>
    </location>
</feature>
<keyword evidence="2 4" id="KW-0040">ANK repeat</keyword>
<dbReference type="PRINTS" id="PR01415">
    <property type="entry name" value="ANKYRIN"/>
</dbReference>
<dbReference type="GO" id="GO:0005737">
    <property type="term" value="C:cytoplasm"/>
    <property type="evidence" value="ECO:0007669"/>
    <property type="project" value="TreeGrafter"/>
</dbReference>
<evidence type="ECO:0000256" key="2">
    <source>
        <dbReference type="ARBA" id="ARBA00023043"/>
    </source>
</evidence>
<dbReference type="KEGG" id="gfs:119636241"/>
<feature type="compositionally biased region" description="Polar residues" evidence="6">
    <location>
        <begin position="1363"/>
        <end position="1374"/>
    </location>
</feature>
<feature type="region of interest" description="Disordered" evidence="6">
    <location>
        <begin position="1020"/>
        <end position="1071"/>
    </location>
</feature>
<dbReference type="InterPro" id="IPR036770">
    <property type="entry name" value="Ankyrin_rpt-contain_sf"/>
</dbReference>
<dbReference type="PANTHER" id="PTHR24168:SF21">
    <property type="entry name" value="KANK, ISOFORM D"/>
    <property type="match status" value="1"/>
</dbReference>
<dbReference type="Pfam" id="PF12075">
    <property type="entry name" value="KN_motif"/>
    <property type="match status" value="1"/>
</dbReference>
<feature type="region of interest" description="Disordered" evidence="6">
    <location>
        <begin position="872"/>
        <end position="898"/>
    </location>
</feature>
<proteinExistence type="predicted"/>
<protein>
    <submittedName>
        <fullName evidence="8">KN motif and ankyrin repeat domain-containing protein 1 isoform X1</fullName>
    </submittedName>
</protein>
<feature type="compositionally biased region" description="Low complexity" evidence="6">
    <location>
        <begin position="370"/>
        <end position="382"/>
    </location>
</feature>
<accession>A0A9C5YUL0</accession>
<dbReference type="PROSITE" id="PS50297">
    <property type="entry name" value="ANK_REP_REGION"/>
    <property type="match status" value="2"/>
</dbReference>
<feature type="compositionally biased region" description="Polar residues" evidence="6">
    <location>
        <begin position="156"/>
        <end position="172"/>
    </location>
</feature>